<feature type="chain" id="PRO_5040328300" description="Secreted protein" evidence="1">
    <location>
        <begin position="21"/>
        <end position="76"/>
    </location>
</feature>
<evidence type="ECO:0008006" key="4">
    <source>
        <dbReference type="Google" id="ProtNLM"/>
    </source>
</evidence>
<gene>
    <name evidence="2" type="ORF">B0T10DRAFT_479875</name>
</gene>
<sequence>MGLTHDGALFWLLIVAFCASFRVSLDQRLELYHFCRAIFNHVGVSYHIRSWEKGYRAKTKGRAASTDRPGASAAFH</sequence>
<evidence type="ECO:0000256" key="1">
    <source>
        <dbReference type="SAM" id="SignalP"/>
    </source>
</evidence>
<keyword evidence="3" id="KW-1185">Reference proteome</keyword>
<organism evidence="2 3">
    <name type="scientific">Thelonectria olida</name>
    <dbReference type="NCBI Taxonomy" id="1576542"/>
    <lineage>
        <taxon>Eukaryota</taxon>
        <taxon>Fungi</taxon>
        <taxon>Dikarya</taxon>
        <taxon>Ascomycota</taxon>
        <taxon>Pezizomycotina</taxon>
        <taxon>Sordariomycetes</taxon>
        <taxon>Hypocreomycetidae</taxon>
        <taxon>Hypocreales</taxon>
        <taxon>Nectriaceae</taxon>
        <taxon>Thelonectria</taxon>
    </lineage>
</organism>
<proteinExistence type="predicted"/>
<protein>
    <recommendedName>
        <fullName evidence="4">Secreted protein</fullName>
    </recommendedName>
</protein>
<evidence type="ECO:0000313" key="3">
    <source>
        <dbReference type="Proteomes" id="UP000777438"/>
    </source>
</evidence>
<dbReference type="EMBL" id="JAGPYM010000005">
    <property type="protein sequence ID" value="KAH6894232.1"/>
    <property type="molecule type" value="Genomic_DNA"/>
</dbReference>
<evidence type="ECO:0000313" key="2">
    <source>
        <dbReference type="EMBL" id="KAH6894232.1"/>
    </source>
</evidence>
<dbReference type="AlphaFoldDB" id="A0A9P8W8P6"/>
<feature type="signal peptide" evidence="1">
    <location>
        <begin position="1"/>
        <end position="20"/>
    </location>
</feature>
<accession>A0A9P8W8P6</accession>
<name>A0A9P8W8P6_9HYPO</name>
<dbReference type="Proteomes" id="UP000777438">
    <property type="component" value="Unassembled WGS sequence"/>
</dbReference>
<reference evidence="2 3" key="1">
    <citation type="journal article" date="2021" name="Nat. Commun.">
        <title>Genetic determinants of endophytism in the Arabidopsis root mycobiome.</title>
        <authorList>
            <person name="Mesny F."/>
            <person name="Miyauchi S."/>
            <person name="Thiergart T."/>
            <person name="Pickel B."/>
            <person name="Atanasova L."/>
            <person name="Karlsson M."/>
            <person name="Huettel B."/>
            <person name="Barry K.W."/>
            <person name="Haridas S."/>
            <person name="Chen C."/>
            <person name="Bauer D."/>
            <person name="Andreopoulos W."/>
            <person name="Pangilinan J."/>
            <person name="LaButti K."/>
            <person name="Riley R."/>
            <person name="Lipzen A."/>
            <person name="Clum A."/>
            <person name="Drula E."/>
            <person name="Henrissat B."/>
            <person name="Kohler A."/>
            <person name="Grigoriev I.V."/>
            <person name="Martin F.M."/>
            <person name="Hacquard S."/>
        </authorList>
    </citation>
    <scope>NUCLEOTIDE SEQUENCE [LARGE SCALE GENOMIC DNA]</scope>
    <source>
        <strain evidence="2 3">MPI-CAGE-CH-0241</strain>
    </source>
</reference>
<comment type="caution">
    <text evidence="2">The sequence shown here is derived from an EMBL/GenBank/DDBJ whole genome shotgun (WGS) entry which is preliminary data.</text>
</comment>
<keyword evidence="1" id="KW-0732">Signal</keyword>